<dbReference type="Proteomes" id="UP000179115">
    <property type="component" value="Unassembled WGS sequence"/>
</dbReference>
<protein>
    <recommendedName>
        <fullName evidence="4">BIG2 domain-containing protein</fullName>
    </recommendedName>
</protein>
<dbReference type="EMBL" id="MFLV01000011">
    <property type="protein sequence ID" value="OGG71662.1"/>
    <property type="molecule type" value="Genomic_DNA"/>
</dbReference>
<evidence type="ECO:0008006" key="4">
    <source>
        <dbReference type="Google" id="ProtNLM"/>
    </source>
</evidence>
<reference evidence="2 3" key="1">
    <citation type="journal article" date="2016" name="Nat. Commun.">
        <title>Thousands of microbial genomes shed light on interconnected biogeochemical processes in an aquifer system.</title>
        <authorList>
            <person name="Anantharaman K."/>
            <person name="Brown C.T."/>
            <person name="Hug L.A."/>
            <person name="Sharon I."/>
            <person name="Castelle C.J."/>
            <person name="Probst A.J."/>
            <person name="Thomas B.C."/>
            <person name="Singh A."/>
            <person name="Wilkins M.J."/>
            <person name="Karaoz U."/>
            <person name="Brodie E.L."/>
            <person name="Williams K.H."/>
            <person name="Hubbard S.S."/>
            <person name="Banfield J.F."/>
        </authorList>
    </citation>
    <scope>NUCLEOTIDE SEQUENCE [LARGE SCALE GENOMIC DNA]</scope>
</reference>
<evidence type="ECO:0000256" key="1">
    <source>
        <dbReference type="SAM" id="SignalP"/>
    </source>
</evidence>
<feature type="chain" id="PRO_5009524133" description="BIG2 domain-containing protein" evidence="1">
    <location>
        <begin position="18"/>
        <end position="333"/>
    </location>
</feature>
<evidence type="ECO:0000313" key="3">
    <source>
        <dbReference type="Proteomes" id="UP000179115"/>
    </source>
</evidence>
<name>A0A1F6EEL5_9BACT</name>
<keyword evidence="1" id="KW-0732">Signal</keyword>
<sequence length="333" mass="34636">MQNFFLLVMLAACGAFAPGTVTQAQTTGLSPVEIVASPENPTPGAQVLIHLQSASIDLDRSTIIWTINGKRGASGVGVKNTTAVAGVVGTRLLISVAVTEPSGAPVSAAVTLTISTVDVLWQAISYTPPFYQGKALAASDAPVMVTAIPHLVVSSGKEASPGTLIYTWRRNTTVLGNQSGRGRSSVTIDGPKLNDSVRVFVDIATADGAVRGSGAAIIGAAAPEVVLYEDDPLLGIQFNTALQKEFFLSGSESRIVAVPYFMSAKERTSGALRYQWTLNGMPVATEEGKKGSVTLRQTAEGSGTATLALVVQNLKQILQSASRSLTVSFGSKK</sequence>
<accession>A0A1F6EEL5</accession>
<organism evidence="2 3">
    <name type="scientific">Candidatus Kaiserbacteria bacterium RIFCSPLOWO2_01_FULL_51_21</name>
    <dbReference type="NCBI Taxonomy" id="1798508"/>
    <lineage>
        <taxon>Bacteria</taxon>
        <taxon>Candidatus Kaiseribacteriota</taxon>
    </lineage>
</organism>
<gene>
    <name evidence="2" type="ORF">A3A35_00655</name>
</gene>
<feature type="signal peptide" evidence="1">
    <location>
        <begin position="1"/>
        <end position="17"/>
    </location>
</feature>
<proteinExistence type="predicted"/>
<dbReference type="STRING" id="1798508.A3A35_00655"/>
<dbReference type="AlphaFoldDB" id="A0A1F6EEL5"/>
<comment type="caution">
    <text evidence="2">The sequence shown here is derived from an EMBL/GenBank/DDBJ whole genome shotgun (WGS) entry which is preliminary data.</text>
</comment>
<evidence type="ECO:0000313" key="2">
    <source>
        <dbReference type="EMBL" id="OGG71662.1"/>
    </source>
</evidence>